<evidence type="ECO:0000313" key="1">
    <source>
        <dbReference type="EMBL" id="KAI6083735.1"/>
    </source>
</evidence>
<dbReference type="EMBL" id="MU394347">
    <property type="protein sequence ID" value="KAI6083735.1"/>
    <property type="molecule type" value="Genomic_DNA"/>
</dbReference>
<protein>
    <submittedName>
        <fullName evidence="1">Uncharacterized protein</fullName>
    </submittedName>
</protein>
<reference evidence="1 2" key="1">
    <citation type="journal article" date="2022" name="New Phytol.">
        <title>Ecological generalism drives hyperdiversity of secondary metabolite gene clusters in xylarialean endophytes.</title>
        <authorList>
            <person name="Franco M.E.E."/>
            <person name="Wisecaver J.H."/>
            <person name="Arnold A.E."/>
            <person name="Ju Y.M."/>
            <person name="Slot J.C."/>
            <person name="Ahrendt S."/>
            <person name="Moore L.P."/>
            <person name="Eastman K.E."/>
            <person name="Scott K."/>
            <person name="Konkel Z."/>
            <person name="Mondo S.J."/>
            <person name="Kuo A."/>
            <person name="Hayes R.D."/>
            <person name="Haridas S."/>
            <person name="Andreopoulos B."/>
            <person name="Riley R."/>
            <person name="LaButti K."/>
            <person name="Pangilinan J."/>
            <person name="Lipzen A."/>
            <person name="Amirebrahimi M."/>
            <person name="Yan J."/>
            <person name="Adam C."/>
            <person name="Keymanesh K."/>
            <person name="Ng V."/>
            <person name="Louie K."/>
            <person name="Northen T."/>
            <person name="Drula E."/>
            <person name="Henrissat B."/>
            <person name="Hsieh H.M."/>
            <person name="Youens-Clark K."/>
            <person name="Lutzoni F."/>
            <person name="Miadlikowska J."/>
            <person name="Eastwood D.C."/>
            <person name="Hamelin R.C."/>
            <person name="Grigoriev I.V."/>
            <person name="U'Ren J.M."/>
        </authorList>
    </citation>
    <scope>NUCLEOTIDE SEQUENCE [LARGE SCALE GENOMIC DNA]</scope>
    <source>
        <strain evidence="1 2">ER1909</strain>
    </source>
</reference>
<keyword evidence="2" id="KW-1185">Reference proteome</keyword>
<evidence type="ECO:0000313" key="2">
    <source>
        <dbReference type="Proteomes" id="UP001497680"/>
    </source>
</evidence>
<accession>A0ACC0CTX1</accession>
<dbReference type="Proteomes" id="UP001497680">
    <property type="component" value="Unassembled WGS sequence"/>
</dbReference>
<comment type="caution">
    <text evidence="1">The sequence shown here is derived from an EMBL/GenBank/DDBJ whole genome shotgun (WGS) entry which is preliminary data.</text>
</comment>
<organism evidence="1 2">
    <name type="scientific">Hypoxylon rubiginosum</name>
    <dbReference type="NCBI Taxonomy" id="110542"/>
    <lineage>
        <taxon>Eukaryota</taxon>
        <taxon>Fungi</taxon>
        <taxon>Dikarya</taxon>
        <taxon>Ascomycota</taxon>
        <taxon>Pezizomycotina</taxon>
        <taxon>Sordariomycetes</taxon>
        <taxon>Xylariomycetidae</taxon>
        <taxon>Xylariales</taxon>
        <taxon>Hypoxylaceae</taxon>
        <taxon>Hypoxylon</taxon>
    </lineage>
</organism>
<proteinExistence type="predicted"/>
<gene>
    <name evidence="1" type="ORF">F4821DRAFT_244127</name>
</gene>
<sequence length="1082" mass="123369">MTPLPVVYDGVQQPELDIVSIPALPTLAPQYKPRVHNQWLRQVLSHQIPHARIMAFQYGLTGEENDNKEGIYSWKILLEHAIALLLSLTMRREGVEQRPIVFVCHSFGAFILKKALLVAKEQYQFRYILESTGGVVFLGCLHDESNPQFEDLCIKCAAVEFGTMKKAELLKKSDDWHAIKEIMERFRTLSAPFQVRGFFELRPTMYQVGRFSVVRKSECLCPKHVSSLGWDNEEMIGVDANHERIITYPHRSDEQFFDVFMSTLEELVDSICPTSARPSFPSSEEPSDLSAPWQVFQKFAASSSHLSILSEVQIQESLLCPNIKSQPVPEAAIPCFVTTPYEENPEFVGRDDIIEEIHRALAPTDDGVSKPKTFVLAGLGGMGKTQIAIEYAFRYRNTYKVVLWAHADGEAKLAESYSNFAQELGLTSNEKPSPEAAKQAVKGCLASLEVDWLMVIDNADGEDKETLLKEYFPEGDHGSVLITTRDFRLIAQKGGIELTVLDEESAVNLLTIMSRFDGDKLDDVERSEELGAALSIVKRIDCLPLAIMHAANLILSDSCTFSEFFEAYNNRELIQDCEEVHLVNHSNGATYRYSLRTVWNMNFDRLETGPQGLIKMLSYMDPDRIQLRHLNEGVEKAKDPALNFMDNAYKRNKLKTHLLLSSLVTQSVKHKELRMHRLVQASCHLRMGLAERRQSFLNALTVVKHCWPVPQRSAIYDPTLWDIQQALLPHVQSLCAHYVASCTEGSPLIPHETVNWDFAALLYEAGWYCYERALLGLISGLLLPAEEYCLRHLDKGGGYRILADIYGGIGSLHTESNMFQEAYDSFHKEWDYLKLAFESHELERPSIWEVFGLARLGNGLHGLNRYQEAEKYYYQALKAWDGLPGDRTVYTTNLGICLWLQGRLGDAEERLQPLIKDRDDSTNFRTGYALLALGNVQISQALALTEEGQKKESEVKYKEAMETHLQSLKLYTLTIGPRHHRTADTYHKVGWHFHHWGEYATALSMLEKALGIYMMNPEHLKNEIARTRYKRGCIYQDMGERQQGIDEIREAEKMRREIIGSENWKPARGEEDFDAIVQFWSR</sequence>
<name>A0ACC0CTX1_9PEZI</name>